<dbReference type="AlphaFoldDB" id="A0A2P6RKH7"/>
<name>A0A2P6RKH7_ROSCH</name>
<organism evidence="1 2">
    <name type="scientific">Rosa chinensis</name>
    <name type="common">China rose</name>
    <dbReference type="NCBI Taxonomy" id="74649"/>
    <lineage>
        <taxon>Eukaryota</taxon>
        <taxon>Viridiplantae</taxon>
        <taxon>Streptophyta</taxon>
        <taxon>Embryophyta</taxon>
        <taxon>Tracheophyta</taxon>
        <taxon>Spermatophyta</taxon>
        <taxon>Magnoliopsida</taxon>
        <taxon>eudicotyledons</taxon>
        <taxon>Gunneridae</taxon>
        <taxon>Pentapetalae</taxon>
        <taxon>rosids</taxon>
        <taxon>fabids</taxon>
        <taxon>Rosales</taxon>
        <taxon>Rosaceae</taxon>
        <taxon>Rosoideae</taxon>
        <taxon>Rosoideae incertae sedis</taxon>
        <taxon>Rosa</taxon>
    </lineage>
</organism>
<comment type="caution">
    <text evidence="1">The sequence shown here is derived from an EMBL/GenBank/DDBJ whole genome shotgun (WGS) entry which is preliminary data.</text>
</comment>
<accession>A0A2P6RKH7</accession>
<dbReference type="Gramene" id="PRQ46944">
    <property type="protein sequence ID" value="PRQ46944"/>
    <property type="gene ID" value="RchiOBHm_Chr2g0094431"/>
</dbReference>
<sequence>MHWTPKPVPATRRPESATCWNPPSGHFTVSHRWRSIHLIVADLPLVLVCPEEGESKAESFFSFFPANPVTKKNTRSNLLKQFDELPKQFVLVRHFSV</sequence>
<evidence type="ECO:0000313" key="2">
    <source>
        <dbReference type="Proteomes" id="UP000238479"/>
    </source>
</evidence>
<dbReference type="Proteomes" id="UP000238479">
    <property type="component" value="Chromosome 2"/>
</dbReference>
<dbReference type="EMBL" id="PDCK01000040">
    <property type="protein sequence ID" value="PRQ46944.1"/>
    <property type="molecule type" value="Genomic_DNA"/>
</dbReference>
<gene>
    <name evidence="1" type="ORF">RchiOBHm_Chr2g0094431</name>
</gene>
<keyword evidence="2" id="KW-1185">Reference proteome</keyword>
<protein>
    <submittedName>
        <fullName evidence="1">Uncharacterized protein</fullName>
    </submittedName>
</protein>
<proteinExistence type="predicted"/>
<reference evidence="1 2" key="1">
    <citation type="journal article" date="2018" name="Nat. Genet.">
        <title>The Rosa genome provides new insights in the design of modern roses.</title>
        <authorList>
            <person name="Bendahmane M."/>
        </authorList>
    </citation>
    <scope>NUCLEOTIDE SEQUENCE [LARGE SCALE GENOMIC DNA]</scope>
    <source>
        <strain evidence="2">cv. Old Blush</strain>
    </source>
</reference>
<evidence type="ECO:0000313" key="1">
    <source>
        <dbReference type="EMBL" id="PRQ46944.1"/>
    </source>
</evidence>